<feature type="transmembrane region" description="Helical" evidence="2">
    <location>
        <begin position="215"/>
        <end position="235"/>
    </location>
</feature>
<evidence type="ECO:0000256" key="2">
    <source>
        <dbReference type="SAM" id="Phobius"/>
    </source>
</evidence>
<proteinExistence type="predicted"/>
<gene>
    <name evidence="3" type="ORF">QLQ12_43775</name>
</gene>
<feature type="transmembrane region" description="Helical" evidence="2">
    <location>
        <begin position="530"/>
        <end position="550"/>
    </location>
</feature>
<feature type="compositionally biased region" description="Low complexity" evidence="1">
    <location>
        <begin position="30"/>
        <end position="63"/>
    </location>
</feature>
<dbReference type="RefSeq" id="WP_282766990.1">
    <property type="nucleotide sequence ID" value="NZ_JASCTH010000047.1"/>
</dbReference>
<feature type="transmembrane region" description="Helical" evidence="2">
    <location>
        <begin position="596"/>
        <end position="617"/>
    </location>
</feature>
<feature type="transmembrane region" description="Helical" evidence="2">
    <location>
        <begin position="391"/>
        <end position="413"/>
    </location>
</feature>
<protein>
    <recommendedName>
        <fullName evidence="5">Glycosyltransferase RgtA/B/C/D-like domain-containing protein</fullName>
    </recommendedName>
</protein>
<comment type="caution">
    <text evidence="3">The sequence shown here is derived from an EMBL/GenBank/DDBJ whole genome shotgun (WGS) entry which is preliminary data.</text>
</comment>
<evidence type="ECO:0008006" key="5">
    <source>
        <dbReference type="Google" id="ProtNLM"/>
    </source>
</evidence>
<keyword evidence="4" id="KW-1185">Reference proteome</keyword>
<feature type="transmembrane region" description="Helical" evidence="2">
    <location>
        <begin position="242"/>
        <end position="261"/>
    </location>
</feature>
<keyword evidence="2" id="KW-0812">Transmembrane</keyword>
<feature type="transmembrane region" description="Helical" evidence="2">
    <location>
        <begin position="346"/>
        <end position="371"/>
    </location>
</feature>
<organism evidence="3 4">
    <name type="scientific">Actinoplanes sandaracinus</name>
    <dbReference type="NCBI Taxonomy" id="3045177"/>
    <lineage>
        <taxon>Bacteria</taxon>
        <taxon>Bacillati</taxon>
        <taxon>Actinomycetota</taxon>
        <taxon>Actinomycetes</taxon>
        <taxon>Micromonosporales</taxon>
        <taxon>Micromonosporaceae</taxon>
        <taxon>Actinoplanes</taxon>
    </lineage>
</organism>
<accession>A0ABT6X0J3</accession>
<keyword evidence="2" id="KW-0472">Membrane</keyword>
<evidence type="ECO:0000256" key="1">
    <source>
        <dbReference type="SAM" id="MobiDB-lite"/>
    </source>
</evidence>
<keyword evidence="2" id="KW-1133">Transmembrane helix</keyword>
<feature type="transmembrane region" description="Helical" evidence="2">
    <location>
        <begin position="562"/>
        <end position="584"/>
    </location>
</feature>
<feature type="transmembrane region" description="Helical" evidence="2">
    <location>
        <begin position="477"/>
        <end position="499"/>
    </location>
</feature>
<feature type="compositionally biased region" description="Basic and acidic residues" evidence="1">
    <location>
        <begin position="8"/>
        <end position="27"/>
    </location>
</feature>
<name>A0ABT6X0J3_9ACTN</name>
<evidence type="ECO:0000313" key="4">
    <source>
        <dbReference type="Proteomes" id="UP001241758"/>
    </source>
</evidence>
<feature type="region of interest" description="Disordered" evidence="1">
    <location>
        <begin position="1"/>
        <end position="77"/>
    </location>
</feature>
<evidence type="ECO:0000313" key="3">
    <source>
        <dbReference type="EMBL" id="MDI6105524.1"/>
    </source>
</evidence>
<sequence>MGDQPTSDGERTPEEATAKAAEPRPEPDEPGTGDAPAAGPADSGAAATTEEPTAAEEPAAAEEPPAPAEPAVSAEDTAVIRLPGAPAVDDTVLITLPGPPSIDDTVLITLPKKPVGEDTVIIRLPDKATAAKKQAGEDTVIIRLPGAKPKGAKALTTARKRAAGDDTVIIRLPQAPQKKAAGRAVVSEPPIEDTVLLQLPAEPKPEPRTALDLGWAPWVLALSSLGVVLVALAYAGGRHETGWAMTAYWAGQVIVFSPVVFRLLSRLAGVAESFVLVMGLAANQYMLKWMYSPDQFRFPDELQHWLATTLIAESGDLFRQNNALPPAVHFPGLAEMGAGLSLLTGLPVTGAGTIVAAVAHLMFVGLLFAAVLRASNSPAMAGVACVTYATAMHYLFFNSMFLYATAALPYFMLTVWAHRRWRTGGGARFLALAALGIAMTTVSHHVTAFALVATLLLLSLTELALERPRPWETLIPPALALAVVCCWIGFVAQDVVAYLEAPLGRLASSLDQMFGGAAAEEGGPTKPVPLAQLAVQGLGILGLLVLYLAVARDMILRKDRDTWRWAALVGGAAFFAGNGARFLGSGGPEIAGRLSTFTYVPMSIIAAIAIVHAVRIVPPKDENGRRWLSVPPPGVAVTTGRRLTNQVYIGTTLITLLMIGARTGGWPPVSALLPGPYLAAAYERSVDDFGVDAARWQERNLPRESRVGGDITAVALSSTYGRIDPVREVGELYYATSWTPAEQTIVRQLAIDYLVVDERLGDLLPSDNAYFQDDPMAGRITEPLSDTQLGKFDKAAAISRVYDNGTVRIYRMEPS</sequence>
<reference evidence="3 4" key="1">
    <citation type="submission" date="2023-05" db="EMBL/GenBank/DDBJ databases">
        <title>Actinoplanes sp. NEAU-A12 genome sequencing.</title>
        <authorList>
            <person name="Wang Z.-S."/>
        </authorList>
    </citation>
    <scope>NUCLEOTIDE SEQUENCE [LARGE SCALE GENOMIC DNA]</scope>
    <source>
        <strain evidence="3 4">NEAU-A12</strain>
    </source>
</reference>
<dbReference type="EMBL" id="JASCTH010000047">
    <property type="protein sequence ID" value="MDI6105524.1"/>
    <property type="molecule type" value="Genomic_DNA"/>
</dbReference>
<dbReference type="Proteomes" id="UP001241758">
    <property type="component" value="Unassembled WGS sequence"/>
</dbReference>